<evidence type="ECO:0008006" key="5">
    <source>
        <dbReference type="Google" id="ProtNLM"/>
    </source>
</evidence>
<evidence type="ECO:0000256" key="1">
    <source>
        <dbReference type="ARBA" id="ARBA00022737"/>
    </source>
</evidence>
<keyword evidence="2" id="KW-0802">TPR repeat</keyword>
<dbReference type="EMBL" id="JQBK01000011">
    <property type="protein sequence ID" value="KRN86917.1"/>
    <property type="molecule type" value="Genomic_DNA"/>
</dbReference>
<comment type="caution">
    <text evidence="3">The sequence shown here is derived from an EMBL/GenBank/DDBJ whole genome shotgun (WGS) entry which is preliminary data.</text>
</comment>
<keyword evidence="1" id="KW-0677">Repeat</keyword>
<evidence type="ECO:0000313" key="3">
    <source>
        <dbReference type="EMBL" id="KRN86917.1"/>
    </source>
</evidence>
<dbReference type="Pfam" id="PF14559">
    <property type="entry name" value="TPR_19"/>
    <property type="match status" value="1"/>
</dbReference>
<reference evidence="3 4" key="1">
    <citation type="journal article" date="2015" name="Genome Announc.">
        <title>Expanding the biotechnology potential of lactobacilli through comparative genomics of 213 strains and associated genera.</title>
        <authorList>
            <person name="Sun Z."/>
            <person name="Harris H.M."/>
            <person name="McCann A."/>
            <person name="Guo C."/>
            <person name="Argimon S."/>
            <person name="Zhang W."/>
            <person name="Yang X."/>
            <person name="Jeffery I.B."/>
            <person name="Cooney J.C."/>
            <person name="Kagawa T.F."/>
            <person name="Liu W."/>
            <person name="Song Y."/>
            <person name="Salvetti E."/>
            <person name="Wrobel A."/>
            <person name="Rasinkangas P."/>
            <person name="Parkhill J."/>
            <person name="Rea M.C."/>
            <person name="O'Sullivan O."/>
            <person name="Ritari J."/>
            <person name="Douillard F.P."/>
            <person name="Paul Ross R."/>
            <person name="Yang R."/>
            <person name="Briner A.E."/>
            <person name="Felis G.E."/>
            <person name="de Vos W.M."/>
            <person name="Barrangou R."/>
            <person name="Klaenhammer T.R."/>
            <person name="Caufield P.W."/>
            <person name="Cui Y."/>
            <person name="Zhang H."/>
            <person name="O'Toole P.W."/>
        </authorList>
    </citation>
    <scope>NUCLEOTIDE SEQUENCE [LARGE SCALE GENOMIC DNA]</scope>
    <source>
        <strain evidence="3 4">DSM 15353</strain>
    </source>
</reference>
<name>A0A0R2KHH1_9LACO</name>
<organism evidence="3 4">
    <name type="scientific">Ligilactobacillus acidipiscis</name>
    <dbReference type="NCBI Taxonomy" id="89059"/>
    <lineage>
        <taxon>Bacteria</taxon>
        <taxon>Bacillati</taxon>
        <taxon>Bacillota</taxon>
        <taxon>Bacilli</taxon>
        <taxon>Lactobacillales</taxon>
        <taxon>Lactobacillaceae</taxon>
        <taxon>Ligilactobacillus</taxon>
    </lineage>
</organism>
<evidence type="ECO:0000256" key="2">
    <source>
        <dbReference type="ARBA" id="ARBA00022803"/>
    </source>
</evidence>
<dbReference type="STRING" id="89059.LAC1533_1209"/>
<sequence length="419" mass="47900">MSYSEETLANLELGQIEEAKKKFAWALRKDDDDTLFSLAEELYSLGFSSMSKRTYHLLLERYPNEDELRTALADIAISEGQDDQALNYLSEIKATSPAYLEALLVEADLYQTQGLFEVSEQKLLTASQIAPDEEVIQFALAELYFSIKEYRKAANYYLSLIKQGIQSYSKVNIVGRLGVSYAEIGKFEQALGYLEQIHEKDLDPDTRFQLAVTQYQLHHEDDALRNFNKLKETDPDYATIYPYIAKIYENKGQFGDALITLQDGLSVDQYNIALYQDASRVAQKLGQDEDAENYLRTALDQDPDNLTLVIDLSNLLVRLGRHQENLDLIQTYQKQDQSDARLLWNQGRSFAALDNYSDAINDYEAAYAELNTAPDFLSDAVVFFRNAGHRQQAINCAKAYLAIYPNDPDMNQFWDEIQE</sequence>
<dbReference type="SUPFAM" id="SSF48452">
    <property type="entry name" value="TPR-like"/>
    <property type="match status" value="3"/>
</dbReference>
<dbReference type="RefSeq" id="WP_010494104.1">
    <property type="nucleotide sequence ID" value="NZ_JQBK01000011.1"/>
</dbReference>
<dbReference type="InterPro" id="IPR011990">
    <property type="entry name" value="TPR-like_helical_dom_sf"/>
</dbReference>
<gene>
    <name evidence="3" type="ORF">IV43_GL000205</name>
</gene>
<protein>
    <recommendedName>
        <fullName evidence="5">TPR-repeat-containing protein, component of Menaquinone-cytochrome C reductase</fullName>
    </recommendedName>
</protein>
<dbReference type="PATRIC" id="fig|89059.3.peg.210"/>
<accession>A0A0R2KHH1</accession>
<dbReference type="Gene3D" id="1.25.40.10">
    <property type="entry name" value="Tetratricopeptide repeat domain"/>
    <property type="match status" value="3"/>
</dbReference>
<dbReference type="Proteomes" id="UP000051491">
    <property type="component" value="Unassembled WGS sequence"/>
</dbReference>
<dbReference type="InterPro" id="IPR019734">
    <property type="entry name" value="TPR_rpt"/>
</dbReference>
<evidence type="ECO:0000313" key="4">
    <source>
        <dbReference type="Proteomes" id="UP000051491"/>
    </source>
</evidence>
<dbReference type="Pfam" id="PF13174">
    <property type="entry name" value="TPR_6"/>
    <property type="match status" value="1"/>
</dbReference>
<dbReference type="SMART" id="SM00028">
    <property type="entry name" value="TPR"/>
    <property type="match status" value="6"/>
</dbReference>
<dbReference type="OrthoDB" id="2080803at2"/>
<proteinExistence type="predicted"/>
<dbReference type="AlphaFoldDB" id="A0A0R2KHH1"/>
<dbReference type="PANTHER" id="PTHR45586">
    <property type="entry name" value="TPR REPEAT-CONTAINING PROTEIN PA4667"/>
    <property type="match status" value="1"/>
</dbReference>
<dbReference type="PANTHER" id="PTHR45586:SF1">
    <property type="entry name" value="LIPOPOLYSACCHARIDE ASSEMBLY PROTEIN B"/>
    <property type="match status" value="1"/>
</dbReference>
<dbReference type="InterPro" id="IPR051012">
    <property type="entry name" value="CellSynth/LPSAsmb/PSIAsmb"/>
</dbReference>